<feature type="region of interest" description="Disordered" evidence="7">
    <location>
        <begin position="1"/>
        <end position="26"/>
    </location>
</feature>
<dbReference type="InParanoid" id="G8JQC8"/>
<gene>
    <name evidence="9" type="ordered locus">Ecym_2569</name>
</gene>
<protein>
    <recommendedName>
        <fullName evidence="8">GATA-type domain-containing protein</fullName>
    </recommendedName>
</protein>
<dbReference type="SUPFAM" id="SSF57716">
    <property type="entry name" value="Glucocorticoid receptor-like (DNA-binding domain)"/>
    <property type="match status" value="1"/>
</dbReference>
<dbReference type="Proteomes" id="UP000006790">
    <property type="component" value="Chromosome 2"/>
</dbReference>
<evidence type="ECO:0000256" key="4">
    <source>
        <dbReference type="ARBA" id="ARBA00022833"/>
    </source>
</evidence>
<feature type="compositionally biased region" description="Polar residues" evidence="7">
    <location>
        <begin position="672"/>
        <end position="694"/>
    </location>
</feature>
<evidence type="ECO:0000256" key="6">
    <source>
        <dbReference type="PROSITE-ProRule" id="PRU00094"/>
    </source>
</evidence>
<keyword evidence="3 6" id="KW-0863">Zinc-finger</keyword>
<dbReference type="AlphaFoldDB" id="G8JQC8"/>
<feature type="compositionally biased region" description="Low complexity" evidence="7">
    <location>
        <begin position="533"/>
        <end position="548"/>
    </location>
</feature>
<keyword evidence="2" id="KW-0479">Metal-binding</keyword>
<keyword evidence="4" id="KW-0862">Zinc</keyword>
<dbReference type="EMBL" id="CP002498">
    <property type="protein sequence ID" value="AET38286.1"/>
    <property type="molecule type" value="Genomic_DNA"/>
</dbReference>
<feature type="region of interest" description="Disordered" evidence="7">
    <location>
        <begin position="665"/>
        <end position="715"/>
    </location>
</feature>
<proteinExistence type="predicted"/>
<feature type="region of interest" description="Disordered" evidence="7">
    <location>
        <begin position="502"/>
        <end position="573"/>
    </location>
</feature>
<feature type="region of interest" description="Disordered" evidence="7">
    <location>
        <begin position="378"/>
        <end position="430"/>
    </location>
</feature>
<dbReference type="STRING" id="931890.G8JQC8"/>
<dbReference type="FunFam" id="3.30.50.10:FF:000007">
    <property type="entry name" value="Nitrogen regulatory AreA, N-terminal"/>
    <property type="match status" value="1"/>
</dbReference>
<feature type="compositionally biased region" description="Basic and acidic residues" evidence="7">
    <location>
        <begin position="1"/>
        <end position="11"/>
    </location>
</feature>
<feature type="compositionally biased region" description="Low complexity" evidence="7">
    <location>
        <begin position="502"/>
        <end position="522"/>
    </location>
</feature>
<comment type="subcellular location">
    <subcellularLocation>
        <location evidence="1">Nucleus</location>
    </subcellularLocation>
</comment>
<sequence>MHEAGTSKTHGDSQTMNDGAGSNPYTEKAELGLLGRQINQVDSMLEMLPDGLDGEFLDMWNSKMMHKQPQLGGIHGENGGIENNESENIGVGLTQDYGDLVEEEQETRGSVEPQGLGAAGMGIQTRPIDIVQPVGGNHYSNLQNGEIDQLWDFNVDEFMMTPSEQSSLSDGATISQPNSFTSDAAVGDQVHQHQYQMNSTWDQLLLGTHGGGMQFDNDLQFLSQPIFGTNGSDTGQILQREGEHPSSSNGNPATDGGVGEMSTAFSRVGGSSKRSSAHIKSTNQTEDGHIPLSSQTVTNSVRKNQVTRQLSSSSLTSYRKGASANNISGTKVPAKPQVQCFNCKTYKTPLWRRDPQGNTLCNACGLFQKLHGTMRPLSLKSDVIKKRNTKKRSLKKATQVPSQDQTSKSLSNSSQQSTTTPKQSKGLVNEEGNSNAIWTDTQQKIQPVETLTTVLPQRPSTAPTKSAGYHDSNVSITGVIKQQQQFHRKSSQDAIAISPTANYSNKLNSNNLMNHNKRMSSGGFSGSRKSRRSSTSSSASNSSRSSSRQVVHILPKPSPDGSGSHLPLSNSNSTLNFQPTSNYSSISAVNSSSSSPRYVSSPRICSNSNANSNSSPMPSSSILSTSGGRGSSIATIPRRKSSRALVSQSLSFMAQSLQQLQNQNNTTVSNTMASSSTLTWNSACPSPNATNPNRSPRLPSDLFSNSQQSHEFQRSISLKSHTSLLSQQLQKNSNKLKPQPSALNGQAGWSNPFPTSHSVGITAAVGTTVPSATSSSLKRSNVAASPRNSYAVSLQQQRGFLSYDQQLQRSTLVSQMNDETANSGPKSATTKEQENMMDDLDWLRFGI</sequence>
<keyword evidence="10" id="KW-1185">Reference proteome</keyword>
<evidence type="ECO:0000256" key="2">
    <source>
        <dbReference type="ARBA" id="ARBA00022723"/>
    </source>
</evidence>
<dbReference type="InterPro" id="IPR013088">
    <property type="entry name" value="Znf_NHR/GATA"/>
</dbReference>
<dbReference type="PROSITE" id="PS00344">
    <property type="entry name" value="GATA_ZN_FINGER_1"/>
    <property type="match status" value="1"/>
</dbReference>
<feature type="region of interest" description="Disordered" evidence="7">
    <location>
        <begin position="585"/>
        <end position="640"/>
    </location>
</feature>
<evidence type="ECO:0000259" key="8">
    <source>
        <dbReference type="PROSITE" id="PS50114"/>
    </source>
</evidence>
<dbReference type="GeneID" id="11468335"/>
<evidence type="ECO:0000313" key="10">
    <source>
        <dbReference type="Proteomes" id="UP000006790"/>
    </source>
</evidence>
<evidence type="ECO:0000256" key="7">
    <source>
        <dbReference type="SAM" id="MobiDB-lite"/>
    </source>
</evidence>
<dbReference type="GO" id="GO:0005634">
    <property type="term" value="C:nucleus"/>
    <property type="evidence" value="ECO:0007669"/>
    <property type="project" value="UniProtKB-SubCell"/>
</dbReference>
<dbReference type="OMA" id="IAQLWDF"/>
<dbReference type="RefSeq" id="XP_003645103.1">
    <property type="nucleotide sequence ID" value="XM_003645055.1"/>
</dbReference>
<accession>G8JQC8</accession>
<feature type="compositionally biased region" description="Polar residues" evidence="7">
    <location>
        <begin position="292"/>
        <end position="329"/>
    </location>
</feature>
<dbReference type="GO" id="GO:0045944">
    <property type="term" value="P:positive regulation of transcription by RNA polymerase II"/>
    <property type="evidence" value="ECO:0007669"/>
    <property type="project" value="TreeGrafter"/>
</dbReference>
<organism evidence="9 10">
    <name type="scientific">Eremothecium cymbalariae (strain CBS 270.75 / DBVPG 7215 / KCTC 17166 / NRRL Y-17582)</name>
    <name type="common">Yeast</name>
    <dbReference type="NCBI Taxonomy" id="931890"/>
    <lineage>
        <taxon>Eukaryota</taxon>
        <taxon>Fungi</taxon>
        <taxon>Dikarya</taxon>
        <taxon>Ascomycota</taxon>
        <taxon>Saccharomycotina</taxon>
        <taxon>Saccharomycetes</taxon>
        <taxon>Saccharomycetales</taxon>
        <taxon>Saccharomycetaceae</taxon>
        <taxon>Eremothecium</taxon>
    </lineage>
</organism>
<dbReference type="OrthoDB" id="515401at2759"/>
<dbReference type="GO" id="GO:0000122">
    <property type="term" value="P:negative regulation of transcription by RNA polymerase II"/>
    <property type="evidence" value="ECO:0007669"/>
    <property type="project" value="TreeGrafter"/>
</dbReference>
<evidence type="ECO:0000313" key="9">
    <source>
        <dbReference type="EMBL" id="AET38286.1"/>
    </source>
</evidence>
<feature type="compositionally biased region" description="Basic residues" evidence="7">
    <location>
        <begin position="386"/>
        <end position="395"/>
    </location>
</feature>
<dbReference type="InterPro" id="IPR039355">
    <property type="entry name" value="Transcription_factor_GATA"/>
</dbReference>
<evidence type="ECO:0000256" key="3">
    <source>
        <dbReference type="ARBA" id="ARBA00022771"/>
    </source>
</evidence>
<feature type="compositionally biased region" description="Polar residues" evidence="7">
    <location>
        <begin position="815"/>
        <end position="828"/>
    </location>
</feature>
<feature type="domain" description="GATA-type" evidence="8">
    <location>
        <begin position="334"/>
        <end position="387"/>
    </location>
</feature>
<reference evidence="10" key="1">
    <citation type="journal article" date="2012" name="G3 (Bethesda)">
        <title>Pichia sorbitophila, an interspecies yeast hybrid reveals early steps of genome resolution following polyploidization.</title>
        <authorList>
            <person name="Leh Louis V."/>
            <person name="Despons L."/>
            <person name="Friedrich A."/>
            <person name="Martin T."/>
            <person name="Durrens P."/>
            <person name="Casaregola S."/>
            <person name="Neuveglise C."/>
            <person name="Fairhead C."/>
            <person name="Marck C."/>
            <person name="Cruz J.A."/>
            <person name="Straub M.L."/>
            <person name="Kugler V."/>
            <person name="Sacerdot C."/>
            <person name="Uzunov Z."/>
            <person name="Thierry A."/>
            <person name="Weiss S."/>
            <person name="Bleykasten C."/>
            <person name="De Montigny J."/>
            <person name="Jacques N."/>
            <person name="Jung P."/>
            <person name="Lemaire M."/>
            <person name="Mallet S."/>
            <person name="Morel G."/>
            <person name="Richard G.F."/>
            <person name="Sarkar A."/>
            <person name="Savel G."/>
            <person name="Schacherer J."/>
            <person name="Seret M.L."/>
            <person name="Talla E."/>
            <person name="Samson G."/>
            <person name="Jubin C."/>
            <person name="Poulain J."/>
            <person name="Vacherie B."/>
            <person name="Barbe V."/>
            <person name="Pelletier E."/>
            <person name="Sherman D.J."/>
            <person name="Westhof E."/>
            <person name="Weissenbach J."/>
            <person name="Baret P.V."/>
            <person name="Wincker P."/>
            <person name="Gaillardin C."/>
            <person name="Dujon B."/>
            <person name="Souciet J.L."/>
        </authorList>
    </citation>
    <scope>NUCLEOTIDE SEQUENCE [LARGE SCALE GENOMIC DNA]</scope>
    <source>
        <strain evidence="10">CBS 270.75 / DBVPG 7215 / KCTC 17166 / NRRL Y-17582</strain>
    </source>
</reference>
<feature type="region of interest" description="Disordered" evidence="7">
    <location>
        <begin position="230"/>
        <end position="330"/>
    </location>
</feature>
<evidence type="ECO:0000256" key="5">
    <source>
        <dbReference type="ARBA" id="ARBA00023242"/>
    </source>
</evidence>
<dbReference type="KEGG" id="erc:Ecym_2569"/>
<dbReference type="PANTHER" id="PTHR10071:SF281">
    <property type="entry name" value="BOX A-BINDING FACTOR-RELATED"/>
    <property type="match status" value="1"/>
</dbReference>
<dbReference type="GO" id="GO:0008270">
    <property type="term" value="F:zinc ion binding"/>
    <property type="evidence" value="ECO:0007669"/>
    <property type="project" value="UniProtKB-KW"/>
</dbReference>
<dbReference type="FunCoup" id="G8JQC8">
    <property type="interactions" value="1373"/>
</dbReference>
<feature type="compositionally biased region" description="Polar residues" evidence="7">
    <location>
        <begin position="702"/>
        <end position="715"/>
    </location>
</feature>
<keyword evidence="5" id="KW-0539">Nucleus</keyword>
<feature type="compositionally biased region" description="Polar residues" evidence="7">
    <location>
        <begin position="272"/>
        <end position="285"/>
    </location>
</feature>
<dbReference type="SMART" id="SM00401">
    <property type="entry name" value="ZnF_GATA"/>
    <property type="match status" value="1"/>
</dbReference>
<feature type="region of interest" description="Disordered" evidence="7">
    <location>
        <begin position="727"/>
        <end position="751"/>
    </location>
</feature>
<evidence type="ECO:0000256" key="1">
    <source>
        <dbReference type="ARBA" id="ARBA00004123"/>
    </source>
</evidence>
<dbReference type="GO" id="GO:0000981">
    <property type="term" value="F:DNA-binding transcription factor activity, RNA polymerase II-specific"/>
    <property type="evidence" value="ECO:0007669"/>
    <property type="project" value="TreeGrafter"/>
</dbReference>
<dbReference type="PRINTS" id="PR00619">
    <property type="entry name" value="GATAZNFINGER"/>
</dbReference>
<feature type="compositionally biased region" description="Low complexity" evidence="7">
    <location>
        <begin position="402"/>
        <end position="425"/>
    </location>
</feature>
<dbReference type="HOGENOM" id="CLU_022036_0_0_1"/>
<dbReference type="eggNOG" id="KOG1601">
    <property type="taxonomic scope" value="Eukaryota"/>
</dbReference>
<dbReference type="Pfam" id="PF00320">
    <property type="entry name" value="GATA"/>
    <property type="match status" value="1"/>
</dbReference>
<dbReference type="InterPro" id="IPR000679">
    <property type="entry name" value="Znf_GATA"/>
</dbReference>
<feature type="region of interest" description="Disordered" evidence="7">
    <location>
        <begin position="815"/>
        <end position="835"/>
    </location>
</feature>
<name>G8JQC8_ERECY</name>
<feature type="compositionally biased region" description="Low complexity" evidence="7">
    <location>
        <begin position="585"/>
        <end position="626"/>
    </location>
</feature>
<dbReference type="CDD" id="cd00202">
    <property type="entry name" value="ZnF_GATA"/>
    <property type="match status" value="1"/>
</dbReference>
<dbReference type="GO" id="GO:0000978">
    <property type="term" value="F:RNA polymerase II cis-regulatory region sequence-specific DNA binding"/>
    <property type="evidence" value="ECO:0007669"/>
    <property type="project" value="TreeGrafter"/>
</dbReference>
<dbReference type="PANTHER" id="PTHR10071">
    <property type="entry name" value="TRANSCRIPTION FACTOR GATA FAMILY MEMBER"/>
    <property type="match status" value="1"/>
</dbReference>
<dbReference type="Gene3D" id="3.30.50.10">
    <property type="entry name" value="Erythroid Transcription Factor GATA-1, subunit A"/>
    <property type="match status" value="1"/>
</dbReference>
<dbReference type="PROSITE" id="PS50114">
    <property type="entry name" value="GATA_ZN_FINGER_2"/>
    <property type="match status" value="1"/>
</dbReference>